<dbReference type="PROSITE" id="PS51352">
    <property type="entry name" value="THIOREDOXIN_2"/>
    <property type="match status" value="1"/>
</dbReference>
<dbReference type="Gene3D" id="2.120.10.30">
    <property type="entry name" value="TolB, C-terminal domain"/>
    <property type="match status" value="3"/>
</dbReference>
<reference evidence="4 5" key="1">
    <citation type="journal article" date="2014" name="Nature">
        <title>An environmental bacterial taxon with a large and distinct metabolic repertoire.</title>
        <authorList>
            <person name="Wilson M.C."/>
            <person name="Mori T."/>
            <person name="Ruckert C."/>
            <person name="Uria A.R."/>
            <person name="Helf M.J."/>
            <person name="Takada K."/>
            <person name="Gernert C."/>
            <person name="Steffens U.A."/>
            <person name="Heycke N."/>
            <person name="Schmitt S."/>
            <person name="Rinke C."/>
            <person name="Helfrich E.J."/>
            <person name="Brachmann A.O."/>
            <person name="Gurgui C."/>
            <person name="Wakimoto T."/>
            <person name="Kracht M."/>
            <person name="Crusemann M."/>
            <person name="Hentschel U."/>
            <person name="Abe I."/>
            <person name="Matsunaga S."/>
            <person name="Kalinowski J."/>
            <person name="Takeyama H."/>
            <person name="Piel J."/>
        </authorList>
    </citation>
    <scope>NUCLEOTIDE SEQUENCE [LARGE SCALE GENOMIC DNA]</scope>
    <source>
        <strain evidence="5">TSY2</strain>
    </source>
</reference>
<dbReference type="InterPro" id="IPR013766">
    <property type="entry name" value="Thioredoxin_domain"/>
</dbReference>
<dbReference type="InterPro" id="IPR045302">
    <property type="entry name" value="NHL2_NHL_rpt_dom"/>
</dbReference>
<dbReference type="HOGENOM" id="CLU_013730_0_0_7"/>
<dbReference type="CDD" id="cd14951">
    <property type="entry name" value="NHL-2_like"/>
    <property type="match status" value="1"/>
</dbReference>
<dbReference type="Pfam" id="PF01436">
    <property type="entry name" value="NHL"/>
    <property type="match status" value="3"/>
</dbReference>
<dbReference type="Proteomes" id="UP000019140">
    <property type="component" value="Unassembled WGS sequence"/>
</dbReference>
<sequence>MLQYYRKAFILSWGVWLVFAGLQAAWPADNPAGTRPALPHMKLVPAPEFPANAEWINTEQPLSLRQLRGKVVLLDFWTYGCINCIHILPDLKRLEAAFARELVVIGIHTAKYDHESVRAHIQQAIHRYGITHPVMNDRDHRMWNAYRVSGWPTQILIDPAGRVIQGFIGEHHRERMERLITATIAYHREKGTLREVPPPALTMPEPSDTPLRYPGKVAVDTVSSRLVVADTNHHRLVLASLEGDMIAVIGNGQAGMADGSFATAAFRRPQGVVLQGDALYVADTGNHVVRRVDLARGMVETVLGSGKQARTLNVPGYGRAVPLNSPWALYRDETALYIAMAGWHQIWHADLATGYTEPFAGSGREAWVDDMHIDAAFGQPSGLAGDGQKLYVADTEVNALRVLSLDPDGMTTTAAGGGLFTFGDRDGPGRTVKLQHPQGVAVSRGRVFIADTYNHKVKQFDPATGQVHTLAGTGAAGYRDGALDQALFYEPSGLSVGDGKLYVADTNNHRIRVIDLAAGVVSTFALKGLTSPSASDGLVEDDRVETMKLDRHVVPELSSTSARIHLHPPKGWKVNARAPGRLTVTIDGNAVGVAAAHRGQTIRPMPDQVTVPFNVARAGTSALVRVDLAFVLCRSGDEGVCVPRQVAWEIPVQSAKRAVRAELLLHDRMTSILNDFGE</sequence>
<name>W4M310_9BACT</name>
<dbReference type="AlphaFoldDB" id="W4M310"/>
<dbReference type="PANTHER" id="PTHR46388:SF2">
    <property type="entry name" value="NHL REPEAT-CONTAINING PROTEIN 2"/>
    <property type="match status" value="1"/>
</dbReference>
<keyword evidence="5" id="KW-1185">Reference proteome</keyword>
<gene>
    <name evidence="4" type="ORF">ETSY2_27105</name>
</gene>
<dbReference type="InterPro" id="IPR011042">
    <property type="entry name" value="6-blade_b-propeller_TolB-like"/>
</dbReference>
<evidence type="ECO:0000313" key="4">
    <source>
        <dbReference type="EMBL" id="ETX04734.1"/>
    </source>
</evidence>
<keyword evidence="1" id="KW-0677">Repeat</keyword>
<dbReference type="SUPFAM" id="SSF101898">
    <property type="entry name" value="NHL repeat"/>
    <property type="match status" value="1"/>
</dbReference>
<evidence type="ECO:0000313" key="5">
    <source>
        <dbReference type="Proteomes" id="UP000019140"/>
    </source>
</evidence>
<dbReference type="InterPro" id="IPR012336">
    <property type="entry name" value="Thioredoxin-like_fold"/>
</dbReference>
<proteinExistence type="predicted"/>
<feature type="repeat" description="NHL" evidence="2">
    <location>
        <begin position="434"/>
        <end position="463"/>
    </location>
</feature>
<dbReference type="PANTHER" id="PTHR46388">
    <property type="entry name" value="NHL REPEAT-CONTAINING PROTEIN 2"/>
    <property type="match status" value="1"/>
</dbReference>
<dbReference type="InterPro" id="IPR001258">
    <property type="entry name" value="NHL_repeat"/>
</dbReference>
<organism evidence="4 5">
    <name type="scientific">Candidatus Entotheonella gemina</name>
    <dbReference type="NCBI Taxonomy" id="1429439"/>
    <lineage>
        <taxon>Bacteria</taxon>
        <taxon>Pseudomonadati</taxon>
        <taxon>Nitrospinota/Tectimicrobiota group</taxon>
        <taxon>Candidatus Tectimicrobiota</taxon>
        <taxon>Candidatus Entotheonellia</taxon>
        <taxon>Candidatus Entotheonellales</taxon>
        <taxon>Candidatus Entotheonellaceae</taxon>
        <taxon>Candidatus Entotheonella</taxon>
    </lineage>
</organism>
<dbReference type="Pfam" id="PF13905">
    <property type="entry name" value="Thioredoxin_8"/>
    <property type="match status" value="1"/>
</dbReference>
<evidence type="ECO:0000256" key="1">
    <source>
        <dbReference type="ARBA" id="ARBA00022737"/>
    </source>
</evidence>
<dbReference type="InterPro" id="IPR036249">
    <property type="entry name" value="Thioredoxin-like_sf"/>
</dbReference>
<evidence type="ECO:0000256" key="2">
    <source>
        <dbReference type="PROSITE-ProRule" id="PRU00504"/>
    </source>
</evidence>
<evidence type="ECO:0000259" key="3">
    <source>
        <dbReference type="PROSITE" id="PS51352"/>
    </source>
</evidence>
<dbReference type="Gene3D" id="3.40.30.10">
    <property type="entry name" value="Glutaredoxin"/>
    <property type="match status" value="1"/>
</dbReference>
<feature type="domain" description="Thioredoxin" evidence="3">
    <location>
        <begin position="40"/>
        <end position="185"/>
    </location>
</feature>
<dbReference type="EMBL" id="AZHX01001140">
    <property type="protein sequence ID" value="ETX04734.1"/>
    <property type="molecule type" value="Genomic_DNA"/>
</dbReference>
<dbReference type="PROSITE" id="PS51125">
    <property type="entry name" value="NHL"/>
    <property type="match status" value="1"/>
</dbReference>
<accession>W4M310</accession>
<dbReference type="SUPFAM" id="SSF52833">
    <property type="entry name" value="Thioredoxin-like"/>
    <property type="match status" value="1"/>
</dbReference>
<comment type="caution">
    <text evidence="4">The sequence shown here is derived from an EMBL/GenBank/DDBJ whole genome shotgun (WGS) entry which is preliminary data.</text>
</comment>
<protein>
    <recommendedName>
        <fullName evidence="3">Thioredoxin domain-containing protein</fullName>
    </recommendedName>
</protein>